<accession>A0A8S5TU52</accession>
<dbReference type="EMBL" id="BK015930">
    <property type="protein sequence ID" value="DAF85738.1"/>
    <property type="molecule type" value="Genomic_DNA"/>
</dbReference>
<name>A0A8S5TU52_9CAUD</name>
<reference evidence="1" key="1">
    <citation type="journal article" date="2021" name="Proc. Natl. Acad. Sci. U.S.A.">
        <title>A Catalog of Tens of Thousands of Viruses from Human Metagenomes Reveals Hidden Associations with Chronic Diseases.</title>
        <authorList>
            <person name="Tisza M.J."/>
            <person name="Buck C.B."/>
        </authorList>
    </citation>
    <scope>NUCLEOTIDE SEQUENCE</scope>
    <source>
        <strain evidence="1">CtWT735</strain>
    </source>
</reference>
<organism evidence="1">
    <name type="scientific">Siphoviridae sp. ctWT735</name>
    <dbReference type="NCBI Taxonomy" id="2825538"/>
    <lineage>
        <taxon>Viruses</taxon>
        <taxon>Duplodnaviria</taxon>
        <taxon>Heunggongvirae</taxon>
        <taxon>Uroviricota</taxon>
        <taxon>Caudoviricetes</taxon>
    </lineage>
</organism>
<evidence type="ECO:0000313" key="1">
    <source>
        <dbReference type="EMBL" id="DAF85738.1"/>
    </source>
</evidence>
<proteinExistence type="predicted"/>
<protein>
    <submittedName>
        <fullName evidence="1">Uncharacterized protein</fullName>
    </submittedName>
</protein>
<sequence>MMNVCEHWNEGKIVISRDECPEFDRMLSQAADTGRITDVNGVTRKVVGAVIYCKEDVIED</sequence>